<evidence type="ECO:0000313" key="10">
    <source>
        <dbReference type="EMBL" id="TWH10245.1"/>
    </source>
</evidence>
<dbReference type="AlphaFoldDB" id="A0A562DKV7"/>
<dbReference type="InterPro" id="IPR001753">
    <property type="entry name" value="Enoyl-CoA_hydra/iso"/>
</dbReference>
<protein>
    <submittedName>
        <fullName evidence="10">Short chain enoyl-CoA hydratase</fullName>
    </submittedName>
</protein>
<evidence type="ECO:0000256" key="5">
    <source>
        <dbReference type="ARBA" id="ARBA00023239"/>
    </source>
</evidence>
<evidence type="ECO:0000256" key="3">
    <source>
        <dbReference type="ARBA" id="ARBA00022832"/>
    </source>
</evidence>
<evidence type="ECO:0000256" key="1">
    <source>
        <dbReference type="ARBA" id="ARBA00002994"/>
    </source>
</evidence>
<feature type="region of interest" description="Disordered" evidence="9">
    <location>
        <begin position="1"/>
        <end position="20"/>
    </location>
</feature>
<evidence type="ECO:0000256" key="4">
    <source>
        <dbReference type="ARBA" id="ARBA00023098"/>
    </source>
</evidence>
<comment type="function">
    <text evidence="1">Could possibly oxidize fatty acids using specific components.</text>
</comment>
<dbReference type="PANTHER" id="PTHR11941:SF169">
    <property type="entry name" value="(7AS)-7A-METHYL-1,5-DIOXO-2,3,5,6,7,7A-HEXAHYDRO-1H-INDENE-CARBOXYL-COA HYDROLASE"/>
    <property type="match status" value="1"/>
</dbReference>
<dbReference type="SUPFAM" id="SSF52096">
    <property type="entry name" value="ClpP/crotonase"/>
    <property type="match status" value="1"/>
</dbReference>
<keyword evidence="3" id="KW-0276">Fatty acid metabolism</keyword>
<dbReference type="GO" id="GO:0006635">
    <property type="term" value="P:fatty acid beta-oxidation"/>
    <property type="evidence" value="ECO:0007669"/>
    <property type="project" value="TreeGrafter"/>
</dbReference>
<evidence type="ECO:0000313" key="11">
    <source>
        <dbReference type="Proteomes" id="UP000317573"/>
    </source>
</evidence>
<proteinExistence type="inferred from homology"/>
<dbReference type="Proteomes" id="UP000317573">
    <property type="component" value="Unassembled WGS sequence"/>
</dbReference>
<evidence type="ECO:0000256" key="2">
    <source>
        <dbReference type="ARBA" id="ARBA00005254"/>
    </source>
</evidence>
<dbReference type="GO" id="GO:0004300">
    <property type="term" value="F:enoyl-CoA hydratase activity"/>
    <property type="evidence" value="ECO:0007669"/>
    <property type="project" value="UniProtKB-EC"/>
</dbReference>
<dbReference type="NCBIfam" id="NF006100">
    <property type="entry name" value="PRK08252.1"/>
    <property type="match status" value="1"/>
</dbReference>
<comment type="similarity">
    <text evidence="2 8">Belongs to the enoyl-CoA hydratase/isomerase family.</text>
</comment>
<keyword evidence="4" id="KW-0443">Lipid metabolism</keyword>
<evidence type="ECO:0000256" key="8">
    <source>
        <dbReference type="RuleBase" id="RU003707"/>
    </source>
</evidence>
<dbReference type="Gene3D" id="1.10.12.10">
    <property type="entry name" value="Lyase 2-enoyl-coa Hydratase, Chain A, domain 2"/>
    <property type="match status" value="1"/>
</dbReference>
<dbReference type="EMBL" id="VLJT01000042">
    <property type="protein sequence ID" value="TWH10245.1"/>
    <property type="molecule type" value="Genomic_DNA"/>
</dbReference>
<comment type="catalytic activity">
    <reaction evidence="7">
        <text>a 4-saturated-(3S)-3-hydroxyacyl-CoA = a (3E)-enoyl-CoA + H2O</text>
        <dbReference type="Rhea" id="RHEA:20724"/>
        <dbReference type="ChEBI" id="CHEBI:15377"/>
        <dbReference type="ChEBI" id="CHEBI:58521"/>
        <dbReference type="ChEBI" id="CHEBI:137480"/>
        <dbReference type="EC" id="4.2.1.17"/>
    </reaction>
</comment>
<evidence type="ECO:0000256" key="7">
    <source>
        <dbReference type="ARBA" id="ARBA00023717"/>
    </source>
</evidence>
<dbReference type="CDD" id="cd06558">
    <property type="entry name" value="crotonase-like"/>
    <property type="match status" value="1"/>
</dbReference>
<name>A0A562DKV7_RHORH</name>
<dbReference type="Gene3D" id="3.90.226.10">
    <property type="entry name" value="2-enoyl-CoA Hydratase, Chain A, domain 1"/>
    <property type="match status" value="1"/>
</dbReference>
<evidence type="ECO:0000256" key="9">
    <source>
        <dbReference type="SAM" id="MobiDB-lite"/>
    </source>
</evidence>
<gene>
    <name evidence="10" type="ORF">L618_004200000120</name>
</gene>
<dbReference type="InterPro" id="IPR014748">
    <property type="entry name" value="Enoyl-CoA_hydra_C"/>
</dbReference>
<comment type="caution">
    <text evidence="10">The sequence shown here is derived from an EMBL/GenBank/DDBJ whole genome shotgun (WGS) entry which is preliminary data.</text>
</comment>
<dbReference type="Pfam" id="PF00378">
    <property type="entry name" value="ECH_1"/>
    <property type="match status" value="1"/>
</dbReference>
<accession>A0A562DKV7</accession>
<reference evidence="10 11" key="1">
    <citation type="submission" date="2019-07" db="EMBL/GenBank/DDBJ databases">
        <title>Genome sequencing of lignin-degrading bacterial isolates.</title>
        <authorList>
            <person name="Gladden J."/>
        </authorList>
    </citation>
    <scope>NUCLEOTIDE SEQUENCE [LARGE SCALE GENOMIC DNA]</scope>
    <source>
        <strain evidence="10 11">J45</strain>
    </source>
</reference>
<dbReference type="InterPro" id="IPR018376">
    <property type="entry name" value="Enoyl-CoA_hyd/isom_CS"/>
</dbReference>
<evidence type="ECO:0000256" key="6">
    <source>
        <dbReference type="ARBA" id="ARBA00023709"/>
    </source>
</evidence>
<dbReference type="PANTHER" id="PTHR11941">
    <property type="entry name" value="ENOYL-COA HYDRATASE-RELATED"/>
    <property type="match status" value="1"/>
</dbReference>
<keyword evidence="5" id="KW-0456">Lyase</keyword>
<comment type="catalytic activity">
    <reaction evidence="6">
        <text>a (3S)-3-hydroxyacyl-CoA = a (2E)-enoyl-CoA + H2O</text>
        <dbReference type="Rhea" id="RHEA:16105"/>
        <dbReference type="ChEBI" id="CHEBI:15377"/>
        <dbReference type="ChEBI" id="CHEBI:57318"/>
        <dbReference type="ChEBI" id="CHEBI:58856"/>
        <dbReference type="EC" id="4.2.1.17"/>
    </reaction>
</comment>
<organism evidence="10 11">
    <name type="scientific">Rhodococcus rhodochrous J45</name>
    <dbReference type="NCBI Taxonomy" id="935266"/>
    <lineage>
        <taxon>Bacteria</taxon>
        <taxon>Bacillati</taxon>
        <taxon>Actinomycetota</taxon>
        <taxon>Actinomycetes</taxon>
        <taxon>Mycobacteriales</taxon>
        <taxon>Nocardiaceae</taxon>
        <taxon>Rhodococcus</taxon>
    </lineage>
</organism>
<dbReference type="PROSITE" id="PS00166">
    <property type="entry name" value="ENOYL_COA_HYDRATASE"/>
    <property type="match status" value="1"/>
</dbReference>
<sequence>MSTVDGKVAPVTGAGPDDGRDIVRGLASEDAHTAMHDEEKNVVLLRRDGPVGVITLNRPRVLNAVNAVLSDALGAVLDEIDRDPGLRVGVLTGAGRAFCAGADLKAFADGGSVLPTNHPEWGFAGLVQHYVSKPLIAAVNGVAVGGGTEIVLACDLAVLSSEATLGLPEVKRGLIAGGGGLIRLPGQMPAKIAAHAIFTGEPVSAEAALRWGLVNSVVQPSEVLPEALRLAHLIAANAPVAVRASKKIMSHAQAAGLDDRIWQVNSAESDAVCASEDALEGASAFTEKRPPVWRNR</sequence>
<dbReference type="InterPro" id="IPR029045">
    <property type="entry name" value="ClpP/crotonase-like_dom_sf"/>
</dbReference>